<accession>A0ABV6GMS0</accession>
<protein>
    <submittedName>
        <fullName evidence="1">Uncharacterized protein</fullName>
    </submittedName>
</protein>
<comment type="caution">
    <text evidence="1">The sequence shown here is derived from an EMBL/GenBank/DDBJ whole genome shotgun (WGS) entry which is preliminary data.</text>
</comment>
<name>A0ABV6GMS0_9BACI</name>
<reference evidence="1 2" key="1">
    <citation type="submission" date="2024-09" db="EMBL/GenBank/DDBJ databases">
        <authorList>
            <person name="Sun Q."/>
            <person name="Mori K."/>
        </authorList>
    </citation>
    <scope>NUCLEOTIDE SEQUENCE [LARGE SCALE GENOMIC DNA]</scope>
    <source>
        <strain evidence="1 2">CCM 7228</strain>
    </source>
</reference>
<proteinExistence type="predicted"/>
<sequence>MIDKRLSKDYEHEIDEALQEISDTSILLNFQQAIVSLYPHLIPIYATLGMIL</sequence>
<dbReference type="EMBL" id="JBHLVO010000061">
    <property type="protein sequence ID" value="MFC0274988.1"/>
    <property type="molecule type" value="Genomic_DNA"/>
</dbReference>
<keyword evidence="2" id="KW-1185">Reference proteome</keyword>
<gene>
    <name evidence="1" type="ORF">ACFFIX_27190</name>
</gene>
<evidence type="ECO:0000313" key="2">
    <source>
        <dbReference type="Proteomes" id="UP001589854"/>
    </source>
</evidence>
<evidence type="ECO:0000313" key="1">
    <source>
        <dbReference type="EMBL" id="MFC0274988.1"/>
    </source>
</evidence>
<dbReference type="Proteomes" id="UP001589854">
    <property type="component" value="Unassembled WGS sequence"/>
</dbReference>
<dbReference type="RefSeq" id="WP_251157342.1">
    <property type="nucleotide sequence ID" value="NZ_JBHLVO010000061.1"/>
</dbReference>
<organism evidence="1 2">
    <name type="scientific">Metabacillus herbersteinensis</name>
    <dbReference type="NCBI Taxonomy" id="283816"/>
    <lineage>
        <taxon>Bacteria</taxon>
        <taxon>Bacillati</taxon>
        <taxon>Bacillota</taxon>
        <taxon>Bacilli</taxon>
        <taxon>Bacillales</taxon>
        <taxon>Bacillaceae</taxon>
        <taxon>Metabacillus</taxon>
    </lineage>
</organism>